<keyword evidence="1" id="KW-1133">Transmembrane helix</keyword>
<evidence type="ECO:0000313" key="3">
    <source>
        <dbReference type="Proteomes" id="UP000325614"/>
    </source>
</evidence>
<dbReference type="Proteomes" id="UP000325614">
    <property type="component" value="Chromosome"/>
</dbReference>
<dbReference type="KEGG" id="mico:GDR74_01010"/>
<dbReference type="AlphaFoldDB" id="A0A5P9JUP9"/>
<dbReference type="Pfam" id="PF07077">
    <property type="entry name" value="DUF1345"/>
    <property type="match status" value="1"/>
</dbReference>
<organism evidence="2 3">
    <name type="scientific">Microvirga thermotolerans</name>
    <dbReference type="NCBI Taxonomy" id="2651334"/>
    <lineage>
        <taxon>Bacteria</taxon>
        <taxon>Pseudomonadati</taxon>
        <taxon>Pseudomonadota</taxon>
        <taxon>Alphaproteobacteria</taxon>
        <taxon>Hyphomicrobiales</taxon>
        <taxon>Methylobacteriaceae</taxon>
        <taxon>Microvirga</taxon>
    </lineage>
</organism>
<dbReference type="InterPro" id="IPR009781">
    <property type="entry name" value="DUF1345"/>
</dbReference>
<dbReference type="RefSeq" id="WP_152584555.1">
    <property type="nucleotide sequence ID" value="NZ_CP045423.1"/>
</dbReference>
<feature type="transmembrane region" description="Helical" evidence="1">
    <location>
        <begin position="187"/>
        <end position="210"/>
    </location>
</feature>
<dbReference type="EMBL" id="CP045423">
    <property type="protein sequence ID" value="QFU14905.1"/>
    <property type="molecule type" value="Genomic_DNA"/>
</dbReference>
<feature type="transmembrane region" description="Helical" evidence="1">
    <location>
        <begin position="111"/>
        <end position="134"/>
    </location>
</feature>
<accession>A0A5P9JUP9</accession>
<keyword evidence="1" id="KW-0812">Transmembrane</keyword>
<sequence length="213" mass="23121">MTGLHARFHPRLLLAVLVGAAVALALPESLVLNSRILIGWDVGVVAYVAMIGLMALRSSIGQMQRRARLEDEGALVILVLTLLAAVASLGAIAVELQGIRGDREADTAFRLAVAGVTIICSWFFVHTIFAVHYAHEYYGDEGERGGLQFMQTPKPDYWDFMYFAFNFGAAAQTSDVVVLSKRMRRLALAHTVLSFLFNTTVLALAVNVGAGLI</sequence>
<gene>
    <name evidence="2" type="ORF">GDR74_01010</name>
</gene>
<protein>
    <submittedName>
        <fullName evidence="2">DUF1345 domain-containing protein</fullName>
    </submittedName>
</protein>
<feature type="transmembrane region" description="Helical" evidence="1">
    <location>
        <begin position="37"/>
        <end position="56"/>
    </location>
</feature>
<keyword evidence="3" id="KW-1185">Reference proteome</keyword>
<name>A0A5P9JUP9_9HYPH</name>
<feature type="transmembrane region" description="Helical" evidence="1">
    <location>
        <begin position="76"/>
        <end position="99"/>
    </location>
</feature>
<evidence type="ECO:0000313" key="2">
    <source>
        <dbReference type="EMBL" id="QFU14905.1"/>
    </source>
</evidence>
<proteinExistence type="predicted"/>
<reference evidence="2 3" key="1">
    <citation type="submission" date="2019-10" db="EMBL/GenBank/DDBJ databases">
        <title>Isolation, Identification of Microvirga thermotolerans HR1, a novel thermophilic bacterium and Comparative Genomics of the genus Microvirga.</title>
        <authorList>
            <person name="Li J."/>
            <person name="Zhang W."/>
            <person name="Lin M."/>
            <person name="Wang J."/>
        </authorList>
    </citation>
    <scope>NUCLEOTIDE SEQUENCE [LARGE SCALE GENOMIC DNA]</scope>
    <source>
        <strain evidence="2 3">HR1</strain>
    </source>
</reference>
<keyword evidence="1" id="KW-0472">Membrane</keyword>
<evidence type="ECO:0000256" key="1">
    <source>
        <dbReference type="SAM" id="Phobius"/>
    </source>
</evidence>